<dbReference type="InterPro" id="IPR013525">
    <property type="entry name" value="ABC2_TM"/>
</dbReference>
<evidence type="ECO:0000256" key="2">
    <source>
        <dbReference type="ARBA" id="ARBA00007783"/>
    </source>
</evidence>
<dbReference type="PANTHER" id="PTHR30413:SF10">
    <property type="entry name" value="CAPSULE POLYSACCHARIDE EXPORT INNER-MEMBRANE PROTEIN CTRC"/>
    <property type="match status" value="1"/>
</dbReference>
<feature type="transmembrane region" description="Helical" evidence="11">
    <location>
        <begin position="200"/>
        <end position="221"/>
    </location>
</feature>
<comment type="subcellular location">
    <subcellularLocation>
        <location evidence="11">Cell inner membrane</location>
        <topology evidence="11">Multi-pass membrane protein</topology>
    </subcellularLocation>
    <subcellularLocation>
        <location evidence="1">Cell membrane</location>
        <topology evidence="1">Multi-pass membrane protein</topology>
    </subcellularLocation>
</comment>
<gene>
    <name evidence="13" type="ORF">ACFPK0_12580</name>
</gene>
<evidence type="ECO:0000259" key="12">
    <source>
        <dbReference type="PROSITE" id="PS51012"/>
    </source>
</evidence>
<dbReference type="InterPro" id="IPR000412">
    <property type="entry name" value="ABC_2_transport"/>
</dbReference>
<dbReference type="EMBL" id="JBHSMM010000002">
    <property type="protein sequence ID" value="MFC5440855.1"/>
    <property type="molecule type" value="Genomic_DNA"/>
</dbReference>
<keyword evidence="3 11" id="KW-0813">Transport</keyword>
<organism evidence="13 14">
    <name type="scientific">Rhodanobacter ginsenosidimutans</name>
    <dbReference type="NCBI Taxonomy" id="490571"/>
    <lineage>
        <taxon>Bacteria</taxon>
        <taxon>Pseudomonadati</taxon>
        <taxon>Pseudomonadota</taxon>
        <taxon>Gammaproteobacteria</taxon>
        <taxon>Lysobacterales</taxon>
        <taxon>Rhodanobacteraceae</taxon>
        <taxon>Rhodanobacter</taxon>
    </lineage>
</organism>
<comment type="similarity">
    <text evidence="2 11">Belongs to the ABC-2 integral membrane protein family.</text>
</comment>
<keyword evidence="7" id="KW-0972">Capsule biogenesis/degradation</keyword>
<evidence type="ECO:0000256" key="6">
    <source>
        <dbReference type="ARBA" id="ARBA00022692"/>
    </source>
</evidence>
<keyword evidence="9" id="KW-0625">Polysaccharide transport</keyword>
<evidence type="ECO:0000256" key="10">
    <source>
        <dbReference type="ARBA" id="ARBA00023136"/>
    </source>
</evidence>
<evidence type="ECO:0000256" key="9">
    <source>
        <dbReference type="ARBA" id="ARBA00023047"/>
    </source>
</evidence>
<dbReference type="RefSeq" id="WP_082520299.1">
    <property type="nucleotide sequence ID" value="NZ_JALBWS010000013.1"/>
</dbReference>
<comment type="caution">
    <text evidence="13">The sequence shown here is derived from an EMBL/GenBank/DDBJ whole genome shotgun (WGS) entry which is preliminary data.</text>
</comment>
<dbReference type="PANTHER" id="PTHR30413">
    <property type="entry name" value="INNER MEMBRANE TRANSPORT PERMEASE"/>
    <property type="match status" value="1"/>
</dbReference>
<keyword evidence="10 11" id="KW-0472">Membrane</keyword>
<dbReference type="Pfam" id="PF01061">
    <property type="entry name" value="ABC2_membrane"/>
    <property type="match status" value="1"/>
</dbReference>
<reference evidence="14" key="1">
    <citation type="journal article" date="2019" name="Int. J. Syst. Evol. Microbiol.">
        <title>The Global Catalogue of Microorganisms (GCM) 10K type strain sequencing project: providing services to taxonomists for standard genome sequencing and annotation.</title>
        <authorList>
            <consortium name="The Broad Institute Genomics Platform"/>
            <consortium name="The Broad Institute Genome Sequencing Center for Infectious Disease"/>
            <person name="Wu L."/>
            <person name="Ma J."/>
        </authorList>
    </citation>
    <scope>NUCLEOTIDE SEQUENCE [LARGE SCALE GENOMIC DNA]</scope>
    <source>
        <strain evidence="14">KACC 12822</strain>
    </source>
</reference>
<dbReference type="PRINTS" id="PR00164">
    <property type="entry name" value="ABC2TRNSPORT"/>
</dbReference>
<feature type="transmembrane region" description="Helical" evidence="11">
    <location>
        <begin position="253"/>
        <end position="275"/>
    </location>
</feature>
<feature type="transmembrane region" description="Helical" evidence="11">
    <location>
        <begin position="165"/>
        <end position="188"/>
    </location>
</feature>
<keyword evidence="6 11" id="KW-0812">Transmembrane</keyword>
<name>A0ABW0JZU0_9GAMM</name>
<feature type="transmembrane region" description="Helical" evidence="11">
    <location>
        <begin position="136"/>
        <end position="158"/>
    </location>
</feature>
<keyword evidence="8 11" id="KW-1133">Transmembrane helix</keyword>
<keyword evidence="5" id="KW-0762">Sugar transport</keyword>
<evidence type="ECO:0000256" key="1">
    <source>
        <dbReference type="ARBA" id="ARBA00004651"/>
    </source>
</evidence>
<protein>
    <recommendedName>
        <fullName evidence="11">Transport permease protein</fullName>
    </recommendedName>
</protein>
<feature type="domain" description="ABC transmembrane type-2" evidence="12">
    <location>
        <begin position="52"/>
        <end position="277"/>
    </location>
</feature>
<evidence type="ECO:0000256" key="3">
    <source>
        <dbReference type="ARBA" id="ARBA00022448"/>
    </source>
</evidence>
<keyword evidence="4 11" id="KW-1003">Cell membrane</keyword>
<dbReference type="PROSITE" id="PS51012">
    <property type="entry name" value="ABC_TM2"/>
    <property type="match status" value="1"/>
</dbReference>
<evidence type="ECO:0000256" key="8">
    <source>
        <dbReference type="ARBA" id="ARBA00022989"/>
    </source>
</evidence>
<proteinExistence type="inferred from homology"/>
<feature type="transmembrane region" description="Helical" evidence="11">
    <location>
        <begin position="88"/>
        <end position="104"/>
    </location>
</feature>
<evidence type="ECO:0000256" key="11">
    <source>
        <dbReference type="RuleBase" id="RU361157"/>
    </source>
</evidence>
<evidence type="ECO:0000313" key="14">
    <source>
        <dbReference type="Proteomes" id="UP001596018"/>
    </source>
</evidence>
<feature type="transmembrane region" description="Helical" evidence="11">
    <location>
        <begin position="54"/>
        <end position="76"/>
    </location>
</feature>
<evidence type="ECO:0000256" key="7">
    <source>
        <dbReference type="ARBA" id="ARBA00022903"/>
    </source>
</evidence>
<dbReference type="PIRSF" id="PIRSF006648">
    <property type="entry name" value="DrrB"/>
    <property type="match status" value="1"/>
</dbReference>
<keyword evidence="14" id="KW-1185">Reference proteome</keyword>
<dbReference type="InterPro" id="IPR047817">
    <property type="entry name" value="ABC2_TM_bact-type"/>
</dbReference>
<accession>A0ABW0JZU0</accession>
<evidence type="ECO:0000313" key="13">
    <source>
        <dbReference type="EMBL" id="MFC5440855.1"/>
    </source>
</evidence>
<sequence>MSSAPQLGRSDATTLQDRRRWESPFASLIRNKSLAWELSKREVLGRYRGASFGLAWSVISPFMMLCVYAFAFGTVMKSRWPQEAGGDHSYAVILFVGLIVHGFFGECASRATTLVVGNPNFVKRVVFPLDVLPWPMMFSALFHALMNVIVLALLMLALEHRLHPTLLLLPLIFIPLLLLTMGLCWFLASVGVYFRDISQVMPVFVTAMLFLSSAIIPVSILPQNLQTLFHLNPLTFFIDEARMVVLMGEWPNWGALAFATVGGLLVAWLGHAWFVTTQRGFADVL</sequence>
<dbReference type="Proteomes" id="UP001596018">
    <property type="component" value="Unassembled WGS sequence"/>
</dbReference>
<evidence type="ECO:0000256" key="5">
    <source>
        <dbReference type="ARBA" id="ARBA00022597"/>
    </source>
</evidence>
<evidence type="ECO:0000256" key="4">
    <source>
        <dbReference type="ARBA" id="ARBA00022475"/>
    </source>
</evidence>